<keyword evidence="1" id="KW-0472">Membrane</keyword>
<keyword evidence="1" id="KW-1133">Transmembrane helix</keyword>
<dbReference type="AlphaFoldDB" id="A0A1I3AW37"/>
<name>A0A1I3AW37_9PLAN</name>
<protein>
    <submittedName>
        <fullName evidence="2">Uncharacterized protein</fullName>
    </submittedName>
</protein>
<keyword evidence="1" id="KW-0812">Transmembrane</keyword>
<dbReference type="Proteomes" id="UP000199518">
    <property type="component" value="Unassembled WGS sequence"/>
</dbReference>
<feature type="transmembrane region" description="Helical" evidence="1">
    <location>
        <begin position="73"/>
        <end position="93"/>
    </location>
</feature>
<proteinExistence type="predicted"/>
<gene>
    <name evidence="2" type="ORF">SAMN05421753_10190</name>
</gene>
<accession>A0A1I3AW37</accession>
<evidence type="ECO:0000256" key="1">
    <source>
        <dbReference type="SAM" id="Phobius"/>
    </source>
</evidence>
<evidence type="ECO:0000313" key="2">
    <source>
        <dbReference type="EMBL" id="SFH54287.1"/>
    </source>
</evidence>
<evidence type="ECO:0000313" key="3">
    <source>
        <dbReference type="Proteomes" id="UP000199518"/>
    </source>
</evidence>
<keyword evidence="3" id="KW-1185">Reference proteome</keyword>
<dbReference type="STRING" id="1576369.SAMN05421753_10190"/>
<reference evidence="3" key="1">
    <citation type="submission" date="2016-10" db="EMBL/GenBank/DDBJ databases">
        <authorList>
            <person name="Varghese N."/>
            <person name="Submissions S."/>
        </authorList>
    </citation>
    <scope>NUCLEOTIDE SEQUENCE [LARGE SCALE GENOMIC DNA]</scope>
    <source>
        <strain evidence="3">DSM 26348</strain>
    </source>
</reference>
<dbReference type="EMBL" id="FOQD01000001">
    <property type="protein sequence ID" value="SFH54287.1"/>
    <property type="molecule type" value="Genomic_DNA"/>
</dbReference>
<dbReference type="OrthoDB" id="3078403at2"/>
<sequence>MSLRDTTDAFNHSSGTARAVHLSYPSEPLLFSSAATILETNRVTPTGWSLRRIFQRRGNVAITANRLFVESNLFSPLTLIWLVAGGFGIYKLFNGGESFNVILPIVGALFIFQRRPYHRDISFEQIRSIQFGSVRGVANRCDLMTVELQSHALQLVTAQPVPTDVRNLLSKISTVLIT</sequence>
<feature type="transmembrane region" description="Helical" evidence="1">
    <location>
        <begin position="99"/>
        <end position="117"/>
    </location>
</feature>
<organism evidence="2 3">
    <name type="scientific">Planctomicrobium piriforme</name>
    <dbReference type="NCBI Taxonomy" id="1576369"/>
    <lineage>
        <taxon>Bacteria</taxon>
        <taxon>Pseudomonadati</taxon>
        <taxon>Planctomycetota</taxon>
        <taxon>Planctomycetia</taxon>
        <taxon>Planctomycetales</taxon>
        <taxon>Planctomycetaceae</taxon>
        <taxon>Planctomicrobium</taxon>
    </lineage>
</organism>